<proteinExistence type="predicted"/>
<comment type="caution">
    <text evidence="2">The sequence shown here is derived from an EMBL/GenBank/DDBJ whole genome shotgun (WGS) entry which is preliminary data.</text>
</comment>
<dbReference type="GO" id="GO:0016747">
    <property type="term" value="F:acyltransferase activity, transferring groups other than amino-acyl groups"/>
    <property type="evidence" value="ECO:0007669"/>
    <property type="project" value="InterPro"/>
</dbReference>
<feature type="domain" description="N-acetyltransferase" evidence="1">
    <location>
        <begin position="16"/>
        <end position="176"/>
    </location>
</feature>
<reference evidence="2" key="1">
    <citation type="submission" date="2019-11" db="EMBL/GenBank/DDBJ databases">
        <title>Draft Genome Sequence of Plant Growth-Promoting Rhizosphere-Associated Bacteria.</title>
        <authorList>
            <person name="Vasilyev I.Y."/>
            <person name="Radchenko V."/>
            <person name="Ilnitskaya E.V."/>
        </authorList>
    </citation>
    <scope>NUCLEOTIDE SEQUENCE</scope>
    <source>
        <strain evidence="2">VRA_517_n</strain>
    </source>
</reference>
<sequence>MMKHKSSGTILTTGRIRLRTMRDDDEDNLYGLFTDREVMKYYPSLKSRRETKEWIAWNKRLAAGYGVSLWIAEDKVTGAFLGQCGIVPQTVNGNTLMEIGYMFARCRWGCGYATEAANACLDYGFHTQQYGRIAALIDPENAASVRVAEKIGMVPGETVTKWERRLTVFDITSDVERFGEM</sequence>
<dbReference type="InterPro" id="IPR016181">
    <property type="entry name" value="Acyl_CoA_acyltransferase"/>
</dbReference>
<dbReference type="InterPro" id="IPR051531">
    <property type="entry name" value="N-acetyltransferase"/>
</dbReference>
<accession>A0A6A8LEM9</accession>
<protein>
    <submittedName>
        <fullName evidence="2">GNAT family N-acetyltransferase</fullName>
    </submittedName>
</protein>
<dbReference type="SUPFAM" id="SSF55729">
    <property type="entry name" value="Acyl-CoA N-acyltransferases (Nat)"/>
    <property type="match status" value="1"/>
</dbReference>
<dbReference type="InterPro" id="IPR000182">
    <property type="entry name" value="GNAT_dom"/>
</dbReference>
<dbReference type="Gene3D" id="3.40.630.30">
    <property type="match status" value="1"/>
</dbReference>
<dbReference type="PANTHER" id="PTHR43792">
    <property type="entry name" value="GNAT FAMILY, PUTATIVE (AFU_ORTHOLOGUE AFUA_3G00765)-RELATED-RELATED"/>
    <property type="match status" value="1"/>
</dbReference>
<dbReference type="RefSeq" id="WP_014304873.1">
    <property type="nucleotide sequence ID" value="NZ_BPWC01000002.1"/>
</dbReference>
<name>A0A6A8LEM9_BACVE</name>
<dbReference type="PANTHER" id="PTHR43792:SF1">
    <property type="entry name" value="N-ACETYLTRANSFERASE DOMAIN-CONTAINING PROTEIN"/>
    <property type="match status" value="1"/>
</dbReference>
<evidence type="ECO:0000313" key="2">
    <source>
        <dbReference type="EMBL" id="MSE01836.1"/>
    </source>
</evidence>
<gene>
    <name evidence="2" type="ORF">GKC39_07120</name>
</gene>
<keyword evidence="2" id="KW-0808">Transferase</keyword>
<organism evidence="2">
    <name type="scientific">Bacillus velezensis</name>
    <dbReference type="NCBI Taxonomy" id="492670"/>
    <lineage>
        <taxon>Bacteria</taxon>
        <taxon>Bacillati</taxon>
        <taxon>Bacillota</taxon>
        <taxon>Bacilli</taxon>
        <taxon>Bacillales</taxon>
        <taxon>Bacillaceae</taxon>
        <taxon>Bacillus</taxon>
        <taxon>Bacillus amyloliquefaciens group</taxon>
    </lineage>
</organism>
<dbReference type="Pfam" id="PF13302">
    <property type="entry name" value="Acetyltransf_3"/>
    <property type="match status" value="1"/>
</dbReference>
<dbReference type="PROSITE" id="PS51186">
    <property type="entry name" value="GNAT"/>
    <property type="match status" value="1"/>
</dbReference>
<dbReference type="EMBL" id="WKKV01000002">
    <property type="protein sequence ID" value="MSE01836.1"/>
    <property type="molecule type" value="Genomic_DNA"/>
</dbReference>
<evidence type="ECO:0000259" key="1">
    <source>
        <dbReference type="PROSITE" id="PS51186"/>
    </source>
</evidence>
<dbReference type="AlphaFoldDB" id="A0A6A8LEM9"/>